<organism evidence="4 5">
    <name type="scientific">Gekko japonicus</name>
    <name type="common">Schlegel's Japanese gecko</name>
    <dbReference type="NCBI Taxonomy" id="146911"/>
    <lineage>
        <taxon>Eukaryota</taxon>
        <taxon>Metazoa</taxon>
        <taxon>Chordata</taxon>
        <taxon>Craniata</taxon>
        <taxon>Vertebrata</taxon>
        <taxon>Euteleostomi</taxon>
        <taxon>Lepidosauria</taxon>
        <taxon>Squamata</taxon>
        <taxon>Bifurcata</taxon>
        <taxon>Gekkota</taxon>
        <taxon>Gekkonidae</taxon>
        <taxon>Gekkoninae</taxon>
        <taxon>Gekko</taxon>
    </lineage>
</organism>
<dbReference type="PANTHER" id="PTHR10502">
    <property type="entry name" value="ANNEXIN"/>
    <property type="match status" value="1"/>
</dbReference>
<dbReference type="InterPro" id="IPR009116">
    <property type="entry name" value="ANX9"/>
</dbReference>
<evidence type="ECO:0000256" key="2">
    <source>
        <dbReference type="ARBA" id="ARBA00022737"/>
    </source>
</evidence>
<keyword evidence="3" id="KW-0041">Annexin</keyword>
<name>A0ABM1L205_GEKJA</name>
<dbReference type="Pfam" id="PF00191">
    <property type="entry name" value="Annexin"/>
    <property type="match status" value="4"/>
</dbReference>
<dbReference type="PRINTS" id="PR00196">
    <property type="entry name" value="ANNEXIN"/>
</dbReference>
<dbReference type="InterPro" id="IPR001464">
    <property type="entry name" value="Annexin"/>
</dbReference>
<dbReference type="Proteomes" id="UP000694871">
    <property type="component" value="Unplaced"/>
</dbReference>
<dbReference type="SMART" id="SM00335">
    <property type="entry name" value="ANX"/>
    <property type="match status" value="4"/>
</dbReference>
<keyword evidence="2" id="KW-0677">Repeat</keyword>
<dbReference type="PRINTS" id="PR01812">
    <property type="entry name" value="ANNEXINXXXI"/>
</dbReference>
<sequence>MPLASRPEKSSLANKILKQLPLADKTAVWGTLGTIRPLLSFEVERDVQSLLDAITGEAVDYRTITHLLTNRTNGQRQQIAEGFQSFTQQDLLKTLQAAVSGNLETAVVALLKPAAQYDAHEIKLAMKSYSVARPSSPQVPDGATLAEILCTRTTQQLREILDFYKHDFKSDLEADVASGPSSSFKDLLLALIKTSREKYSGVIDYVLIEQDAKALVNAGSGYVDGTDEKKWIRILTQRSPEHLNRVFSLYHKMTGLQIEEAVAKFFQGNAQVALSTLVSVLRNTPLYFALKLRQAIKGPVASHKTLIRILISRSETDLLSIRAEFRKQYGMSLYSFIRAETQGYYREVLLGLCKAEDL</sequence>
<dbReference type="PROSITE" id="PS51897">
    <property type="entry name" value="ANNEXIN_2"/>
    <property type="match status" value="4"/>
</dbReference>
<evidence type="ECO:0000256" key="1">
    <source>
        <dbReference type="ARBA" id="ARBA00007831"/>
    </source>
</evidence>
<dbReference type="Gene3D" id="1.10.220.10">
    <property type="entry name" value="Annexin"/>
    <property type="match status" value="4"/>
</dbReference>
<gene>
    <name evidence="5" type="primary">ANXA9</name>
</gene>
<dbReference type="GeneID" id="107121577"/>
<dbReference type="InterPro" id="IPR037104">
    <property type="entry name" value="Annexin_sf"/>
</dbReference>
<evidence type="ECO:0000313" key="4">
    <source>
        <dbReference type="Proteomes" id="UP000694871"/>
    </source>
</evidence>
<reference evidence="5" key="1">
    <citation type="submission" date="2025-08" db="UniProtKB">
        <authorList>
            <consortium name="RefSeq"/>
        </authorList>
    </citation>
    <scope>IDENTIFICATION</scope>
</reference>
<proteinExistence type="inferred from homology"/>
<comment type="similarity">
    <text evidence="1">Belongs to the annexin family.</text>
</comment>
<dbReference type="PANTHER" id="PTHR10502:SF122">
    <property type="entry name" value="ANNEXIN A9"/>
    <property type="match status" value="1"/>
</dbReference>
<dbReference type="RefSeq" id="XP_015279992.1">
    <property type="nucleotide sequence ID" value="XM_015424506.1"/>
</dbReference>
<evidence type="ECO:0000256" key="3">
    <source>
        <dbReference type="ARBA" id="ARBA00023216"/>
    </source>
</evidence>
<accession>A0ABM1L205</accession>
<evidence type="ECO:0000313" key="5">
    <source>
        <dbReference type="RefSeq" id="XP_015279992.1"/>
    </source>
</evidence>
<dbReference type="SUPFAM" id="SSF47874">
    <property type="entry name" value="Annexin"/>
    <property type="match status" value="1"/>
</dbReference>
<keyword evidence="4" id="KW-1185">Reference proteome</keyword>
<dbReference type="InterPro" id="IPR018502">
    <property type="entry name" value="Annexin_repeat"/>
</dbReference>
<protein>
    <submittedName>
        <fullName evidence="5">Annexin A9</fullName>
    </submittedName>
</protein>